<dbReference type="GeneID" id="107463144"/>
<dbReference type="PANTHER" id="PTHR11439">
    <property type="entry name" value="GAG-POL-RELATED RETROTRANSPOSON"/>
    <property type="match status" value="1"/>
</dbReference>
<reference evidence="2" key="1">
    <citation type="journal article" date="2016" name="Nat. Genet.">
        <title>The genome sequences of Arachis duranensis and Arachis ipaensis, the diploid ancestors of cultivated peanut.</title>
        <authorList>
            <person name="Bertioli D.J."/>
            <person name="Cannon S.B."/>
            <person name="Froenicke L."/>
            <person name="Huang G."/>
            <person name="Farmer A.D."/>
            <person name="Cannon E.K."/>
            <person name="Liu X."/>
            <person name="Gao D."/>
            <person name="Clevenger J."/>
            <person name="Dash S."/>
            <person name="Ren L."/>
            <person name="Moretzsohn M.C."/>
            <person name="Shirasawa K."/>
            <person name="Huang W."/>
            <person name="Vidigal B."/>
            <person name="Abernathy B."/>
            <person name="Chu Y."/>
            <person name="Niederhuth C.E."/>
            <person name="Umale P."/>
            <person name="Araujo A.C."/>
            <person name="Kozik A."/>
            <person name="Kim K.D."/>
            <person name="Burow M.D."/>
            <person name="Varshney R.K."/>
            <person name="Wang X."/>
            <person name="Zhang X."/>
            <person name="Barkley N."/>
            <person name="Guimaraes P.M."/>
            <person name="Isobe S."/>
            <person name="Guo B."/>
            <person name="Liao B."/>
            <person name="Stalker H.T."/>
            <person name="Schmitz R.J."/>
            <person name="Scheffler B.E."/>
            <person name="Leal-Bertioli S.C."/>
            <person name="Xun X."/>
            <person name="Jackson S.A."/>
            <person name="Michelmore R."/>
            <person name="Ozias-Akins P."/>
        </authorList>
    </citation>
    <scope>NUCLEOTIDE SEQUENCE [LARGE SCALE GENOMIC DNA]</scope>
    <source>
        <strain evidence="2">cv. V14167</strain>
    </source>
</reference>
<organism evidence="2 3">
    <name type="scientific">Arachis duranensis</name>
    <name type="common">Wild peanut</name>
    <dbReference type="NCBI Taxonomy" id="130453"/>
    <lineage>
        <taxon>Eukaryota</taxon>
        <taxon>Viridiplantae</taxon>
        <taxon>Streptophyta</taxon>
        <taxon>Embryophyta</taxon>
        <taxon>Tracheophyta</taxon>
        <taxon>Spermatophyta</taxon>
        <taxon>Magnoliopsida</taxon>
        <taxon>eudicotyledons</taxon>
        <taxon>Gunneridae</taxon>
        <taxon>Pentapetalae</taxon>
        <taxon>rosids</taxon>
        <taxon>fabids</taxon>
        <taxon>Fabales</taxon>
        <taxon>Fabaceae</taxon>
        <taxon>Papilionoideae</taxon>
        <taxon>50 kb inversion clade</taxon>
        <taxon>dalbergioids sensu lato</taxon>
        <taxon>Dalbergieae</taxon>
        <taxon>Pterocarpus clade</taxon>
        <taxon>Arachis</taxon>
    </lineage>
</organism>
<name>A0A6P4BCF4_ARADU</name>
<feature type="domain" description="Reverse transcriptase Ty1/copia-type" evidence="1">
    <location>
        <begin position="2"/>
        <end position="106"/>
    </location>
</feature>
<accession>A0A6P4BCF4</accession>
<dbReference type="PANTHER" id="PTHR11439:SF454">
    <property type="match status" value="1"/>
</dbReference>
<dbReference type="Pfam" id="PF07727">
    <property type="entry name" value="RVT_2"/>
    <property type="match status" value="1"/>
</dbReference>
<dbReference type="SUPFAM" id="SSF56672">
    <property type="entry name" value="DNA/RNA polymerases"/>
    <property type="match status" value="1"/>
</dbReference>
<keyword evidence="2" id="KW-1185">Reference proteome</keyword>
<dbReference type="RefSeq" id="XP_015937376.1">
    <property type="nucleotide sequence ID" value="XM_016081890.1"/>
</dbReference>
<protein>
    <submittedName>
        <fullName evidence="3">Uncharacterized mitochondrial protein AtMg00810-like</fullName>
    </submittedName>
</protein>
<proteinExistence type="predicted"/>
<dbReference type="AlphaFoldDB" id="A0A6P4BCF4"/>
<evidence type="ECO:0000313" key="2">
    <source>
        <dbReference type="Proteomes" id="UP000515211"/>
    </source>
</evidence>
<dbReference type="InterPro" id="IPR043502">
    <property type="entry name" value="DNA/RNA_pol_sf"/>
</dbReference>
<reference evidence="3" key="2">
    <citation type="submission" date="2025-08" db="UniProtKB">
        <authorList>
            <consortium name="RefSeq"/>
        </authorList>
    </citation>
    <scope>IDENTIFICATION</scope>
    <source>
        <tissue evidence="3">Whole plant</tissue>
    </source>
</reference>
<dbReference type="InterPro" id="IPR013103">
    <property type="entry name" value="RVT_2"/>
</dbReference>
<sequence length="273" mass="30435">MLTSLGYSQSKHDYSLFTKRTGETFTAALAYVDDLILTGNNIQEIESTKRHLHEAFKIKDIEDVKFFLGLEVARVSKGIAVNQRKYVLDLLADYGMTDCKLVSTPMDYSNKLSKNSTPPYSDVASYRRLIGKLVYLTTTRPDISFAVGKLSHCLDCPTTAHYQAAIRVLKYLKQAPAAGLFFSTSSDLLLSGYSDADWASCIDTRRSVSGFCFYLGTSLISWKSKKQLTVFRSSSEAEYRVLALATCEAQWLSYLMSDLGLPCSSPIPIYCDS</sequence>
<dbReference type="CDD" id="cd09272">
    <property type="entry name" value="RNase_HI_RT_Ty1"/>
    <property type="match status" value="1"/>
</dbReference>
<evidence type="ECO:0000259" key="1">
    <source>
        <dbReference type="Pfam" id="PF07727"/>
    </source>
</evidence>
<dbReference type="KEGG" id="adu:107463144"/>
<dbReference type="Proteomes" id="UP000515211">
    <property type="component" value="Chromosome 8"/>
</dbReference>
<evidence type="ECO:0000313" key="3">
    <source>
        <dbReference type="RefSeq" id="XP_015937376.1"/>
    </source>
</evidence>
<gene>
    <name evidence="3" type="primary">LOC107463144</name>
</gene>
<dbReference type="OrthoDB" id="414945at2759"/>